<dbReference type="EMBL" id="QLMJ01000021">
    <property type="protein sequence ID" value="RAK28060.1"/>
    <property type="molecule type" value="Genomic_DNA"/>
</dbReference>
<sequence>MTTLIAVAHGTRSPAGRRQIQELASAVAHRRPGLDVRLCYVDVQEPKVADVVPAVDDAVVVPLLLACGYHVRVDIAEAVTEKQFPVAAPLGPDPMLLDSMIRNLPDADAVVLAAAGSSDPLWRADVEGVAAQLPGSARIGYTSGAGPQVKDVVAGLRADGAQRIAIAAYLLAEGVFYRSLHSAGADAVTPPLCHDPAIADLVLRRFDAARLTSAGRAL</sequence>
<dbReference type="RefSeq" id="WP_111653681.1">
    <property type="nucleotide sequence ID" value="NZ_JACHWI010000008.1"/>
</dbReference>
<proteinExistence type="predicted"/>
<keyword evidence="1" id="KW-0479">Metal-binding</keyword>
<comment type="caution">
    <text evidence="3">The sequence shown here is derived from an EMBL/GenBank/DDBJ whole genome shotgun (WGS) entry which is preliminary data.</text>
</comment>
<keyword evidence="2" id="KW-0456">Lyase</keyword>
<organism evidence="3 4">
    <name type="scientific">Actinoplanes lutulentus</name>
    <dbReference type="NCBI Taxonomy" id="1287878"/>
    <lineage>
        <taxon>Bacteria</taxon>
        <taxon>Bacillati</taxon>
        <taxon>Actinomycetota</taxon>
        <taxon>Actinomycetes</taxon>
        <taxon>Micromonosporales</taxon>
        <taxon>Micromonosporaceae</taxon>
        <taxon>Actinoplanes</taxon>
    </lineage>
</organism>
<name>A0A327Z177_9ACTN</name>
<evidence type="ECO:0000313" key="3">
    <source>
        <dbReference type="EMBL" id="RAK28060.1"/>
    </source>
</evidence>
<evidence type="ECO:0000256" key="1">
    <source>
        <dbReference type="ARBA" id="ARBA00022723"/>
    </source>
</evidence>
<gene>
    <name evidence="3" type="ORF">B0I29_121156</name>
</gene>
<dbReference type="CDD" id="cd03416">
    <property type="entry name" value="CbiX_SirB_N"/>
    <property type="match status" value="1"/>
</dbReference>
<dbReference type="InterPro" id="IPR002762">
    <property type="entry name" value="CbiX-like"/>
</dbReference>
<keyword evidence="4" id="KW-1185">Reference proteome</keyword>
<dbReference type="PANTHER" id="PTHR33542">
    <property type="entry name" value="SIROHYDROCHLORIN FERROCHELATASE, CHLOROPLASTIC"/>
    <property type="match status" value="1"/>
</dbReference>
<dbReference type="GO" id="GO:0046872">
    <property type="term" value="F:metal ion binding"/>
    <property type="evidence" value="ECO:0007669"/>
    <property type="project" value="UniProtKB-KW"/>
</dbReference>
<dbReference type="InterPro" id="IPR050963">
    <property type="entry name" value="Sirohydro_Cobaltochel/CbiX"/>
</dbReference>
<dbReference type="Pfam" id="PF01903">
    <property type="entry name" value="CbiX"/>
    <property type="match status" value="2"/>
</dbReference>
<protein>
    <submittedName>
        <fullName evidence="3">Sirohydrochlorin ferrochelatase</fullName>
    </submittedName>
</protein>
<dbReference type="SUPFAM" id="SSF53800">
    <property type="entry name" value="Chelatase"/>
    <property type="match status" value="1"/>
</dbReference>
<reference evidence="3 4" key="1">
    <citation type="submission" date="2018-06" db="EMBL/GenBank/DDBJ databases">
        <title>Genomic Encyclopedia of Type Strains, Phase III (KMG-III): the genomes of soil and plant-associated and newly described type strains.</title>
        <authorList>
            <person name="Whitman W."/>
        </authorList>
    </citation>
    <scope>NUCLEOTIDE SEQUENCE [LARGE SCALE GENOMIC DNA]</scope>
    <source>
        <strain evidence="3 4">CGMCC 4.7090</strain>
    </source>
</reference>
<evidence type="ECO:0000256" key="2">
    <source>
        <dbReference type="ARBA" id="ARBA00023239"/>
    </source>
</evidence>
<evidence type="ECO:0000313" key="4">
    <source>
        <dbReference type="Proteomes" id="UP000249341"/>
    </source>
</evidence>
<dbReference type="Proteomes" id="UP000249341">
    <property type="component" value="Unassembled WGS sequence"/>
</dbReference>
<accession>A0A327Z177</accession>
<dbReference type="AlphaFoldDB" id="A0A327Z177"/>
<dbReference type="OrthoDB" id="7345302at2"/>
<dbReference type="PANTHER" id="PTHR33542:SF5">
    <property type="entry name" value="FERROCHELATASE CHE1"/>
    <property type="match status" value="1"/>
</dbReference>
<dbReference type="GO" id="GO:0016829">
    <property type="term" value="F:lyase activity"/>
    <property type="evidence" value="ECO:0007669"/>
    <property type="project" value="UniProtKB-KW"/>
</dbReference>
<dbReference type="Gene3D" id="3.40.50.1400">
    <property type="match status" value="2"/>
</dbReference>